<dbReference type="InParanoid" id="W5MSV0"/>
<dbReference type="SUPFAM" id="SSF48371">
    <property type="entry name" value="ARM repeat"/>
    <property type="match status" value="1"/>
</dbReference>
<dbReference type="Pfam" id="PF21047">
    <property type="entry name" value="HEAT_Maestro"/>
    <property type="match status" value="1"/>
</dbReference>
<dbReference type="InterPro" id="IPR016024">
    <property type="entry name" value="ARM-type_fold"/>
</dbReference>
<dbReference type="InterPro" id="IPR045206">
    <property type="entry name" value="Maestro_heat-like_prot"/>
</dbReference>
<evidence type="ECO:0000313" key="5">
    <source>
        <dbReference type="Ensembl" id="ENSLOCP00000011459.1"/>
    </source>
</evidence>
<dbReference type="GO" id="GO:0005737">
    <property type="term" value="C:cytoplasm"/>
    <property type="evidence" value="ECO:0000318"/>
    <property type="project" value="GO_Central"/>
</dbReference>
<sequence length="1001" mass="111966">HRTAILQAVERLLCETGAALQLDESLAKSTVSVGLKEMTMSSKWLPDWQQACSNIVVSVVRDHYHTTMDMVLSYLQPGELPHHALLQAVSDISHHCILEIASDMGKILNFLVPLLPLAKTKVMRAMMSFALGSLCESWSQYQSQAPADNILDVSQQISTSYDIMSSWLPTTNLKVTEAIVLAFGPMCRFLSEEILQRNLLGIVYAFLPLYTVEWNIQYNRINKSLSLVVEAGLQKGRQVLNCHLNYMMNMMHTKICESFDPPEDEGYMYLIKSFIDLAKVFPQKVLQFVLVMLDSPVEQNQLGSLTLFSNIVHQDFLSGHLKEYVLKSFTGTLGNTSNKVKHLQSQVLMEMGKRGYLGLEGTVVALQYIVKNCALVDDITKSSRDPVSISAVRHSFEVVLCCWCTDDTVTEMLWSNLLKAIFWRTYSDALPVLCNNLNVLYSRLCEKGYSVISDFEELDYIASPDIMLIRLLLGASQSLRGGHECLTLLHSLSSIIHPRLHSMWEHLIPPLARNLTESQGVEISLEQWQEGLYVLLSNTLSSVADEAWACSLTKAMTRGICTLIATSEEKAFLCQCVGVAVQHVSRQDTVRDVLQDALLGVRYERPVEREGLAVLMGLCASAHPDVVLSVLEGVEKTDPEIYCSDLCSEIFLFENINHVSDFTIALILSYGHIALKAPWLLQQRMETDFFGRVRQHFTTKDSSIRLILCRSVLMISQAVLSSSHTGTPSFPAKAQLLETMVEFIKEEPSDPLSSPVRLLALRNCVILSCFNPVLPDVHNTLLHICAKAVLTLSPEDSSGPEPQVLDFAEALLYLLLKTLQQNIRPAGLQGALEPVEAWLRSAQTWERVRAIEITKALLLFYLENFNPMNNLMFPVGELLGLLFPRCCDTEPSVREKAMECVITVLDIWMSGKGRAHKSCAKSLMTLKKSVFMELDQGTVRGSCSAVTQLVGRLLPHHQVKIMIRGLFDRLLLDSQHSCSSAACITITRLFQSHSKELASMV</sequence>
<dbReference type="eggNOG" id="KOG2032">
    <property type="taxonomic scope" value="Eukaryota"/>
</dbReference>
<dbReference type="GeneTree" id="ENSGT00940000156930"/>
<dbReference type="Pfam" id="PF23221">
    <property type="entry name" value="HEAT_MROH2B_1st"/>
    <property type="match status" value="1"/>
</dbReference>
<evidence type="ECO:0000259" key="4">
    <source>
        <dbReference type="Pfam" id="PF23221"/>
    </source>
</evidence>
<feature type="domain" description="MROH2B-like N-terminal HEAT-repeats" evidence="4">
    <location>
        <begin position="1"/>
        <end position="187"/>
    </location>
</feature>
<dbReference type="InterPro" id="IPR055408">
    <property type="entry name" value="HEAT_MROH2B-like"/>
</dbReference>
<proteinExistence type="predicted"/>
<dbReference type="EMBL" id="AHAT01013857">
    <property type="status" value="NOT_ANNOTATED_CDS"/>
    <property type="molecule type" value="Genomic_DNA"/>
</dbReference>
<evidence type="ECO:0000259" key="3">
    <source>
        <dbReference type="Pfam" id="PF23210"/>
    </source>
</evidence>
<evidence type="ECO:0000313" key="6">
    <source>
        <dbReference type="Proteomes" id="UP000018468"/>
    </source>
</evidence>
<dbReference type="Proteomes" id="UP000018468">
    <property type="component" value="Linkage group LG3"/>
</dbReference>
<dbReference type="HOGENOM" id="CLU_003168_0_0_1"/>
<accession>W5MSV0</accession>
<protein>
    <recommendedName>
        <fullName evidence="7">Maestro heat-like repeat family member 1</fullName>
    </recommendedName>
</protein>
<reference evidence="5" key="2">
    <citation type="submission" date="2025-08" db="UniProtKB">
        <authorList>
            <consortium name="Ensembl"/>
        </authorList>
    </citation>
    <scope>IDENTIFICATION</scope>
</reference>
<reference evidence="5" key="3">
    <citation type="submission" date="2025-09" db="UniProtKB">
        <authorList>
            <consortium name="Ensembl"/>
        </authorList>
    </citation>
    <scope>IDENTIFICATION</scope>
</reference>
<keyword evidence="1" id="KW-0677">Repeat</keyword>
<evidence type="ECO:0000256" key="1">
    <source>
        <dbReference type="ARBA" id="ARBA00022737"/>
    </source>
</evidence>
<dbReference type="AlphaFoldDB" id="W5MSV0"/>
<dbReference type="OMA" id="MMEATIN"/>
<feature type="domain" description="MROH2B-like HEAT-repeats" evidence="3">
    <location>
        <begin position="191"/>
        <end position="805"/>
    </location>
</feature>
<keyword evidence="6" id="KW-1185">Reference proteome</keyword>
<feature type="domain" description="Maestro-like HEAT-repeats" evidence="2">
    <location>
        <begin position="845"/>
        <end position="998"/>
    </location>
</feature>
<organism evidence="5 6">
    <name type="scientific">Lepisosteus oculatus</name>
    <name type="common">Spotted gar</name>
    <dbReference type="NCBI Taxonomy" id="7918"/>
    <lineage>
        <taxon>Eukaryota</taxon>
        <taxon>Metazoa</taxon>
        <taxon>Chordata</taxon>
        <taxon>Craniata</taxon>
        <taxon>Vertebrata</taxon>
        <taxon>Euteleostomi</taxon>
        <taxon>Actinopterygii</taxon>
        <taxon>Neopterygii</taxon>
        <taxon>Holostei</taxon>
        <taxon>Semionotiformes</taxon>
        <taxon>Lepisosteidae</taxon>
        <taxon>Lepisosteus</taxon>
    </lineage>
</organism>
<evidence type="ECO:0008006" key="7">
    <source>
        <dbReference type="Google" id="ProtNLM"/>
    </source>
</evidence>
<dbReference type="InterPro" id="IPR048465">
    <property type="entry name" value="Maestro-like_HEAT"/>
</dbReference>
<dbReference type="Ensembl" id="ENSLOCT00000011476.1">
    <property type="protein sequence ID" value="ENSLOCP00000011459.1"/>
    <property type="gene ID" value="ENSLOCG00000009389.1"/>
</dbReference>
<evidence type="ECO:0000259" key="2">
    <source>
        <dbReference type="Pfam" id="PF21047"/>
    </source>
</evidence>
<dbReference type="PANTHER" id="PTHR23120">
    <property type="entry name" value="MAESTRO-RELATED HEAT DOMAIN-CONTAINING"/>
    <property type="match status" value="1"/>
</dbReference>
<name>W5MSV0_LEPOC</name>
<dbReference type="PANTHER" id="PTHR23120:SF0">
    <property type="entry name" value="MAESTRO HEAT-LIKE REPEAT FAMILY MEMBER 1"/>
    <property type="match status" value="1"/>
</dbReference>
<dbReference type="InterPro" id="IPR056282">
    <property type="entry name" value="MROH2B-like_N_HEAT"/>
</dbReference>
<dbReference type="Pfam" id="PF23210">
    <property type="entry name" value="HEAT_Maestro_2"/>
    <property type="match status" value="1"/>
</dbReference>
<reference evidence="6" key="1">
    <citation type="submission" date="2011-12" db="EMBL/GenBank/DDBJ databases">
        <title>The Draft Genome of Lepisosteus oculatus.</title>
        <authorList>
            <consortium name="The Broad Institute Genome Assembly &amp; Analysis Group"/>
            <consortium name="Computational R&amp;D Group"/>
            <consortium name="and Sequencing Platform"/>
            <person name="Di Palma F."/>
            <person name="Alfoldi J."/>
            <person name="Johnson J."/>
            <person name="Berlin A."/>
            <person name="Gnerre S."/>
            <person name="Jaffe D."/>
            <person name="MacCallum I."/>
            <person name="Young S."/>
            <person name="Walker B.J."/>
            <person name="Lander E.S."/>
            <person name="Lindblad-Toh K."/>
        </authorList>
    </citation>
    <scope>NUCLEOTIDE SEQUENCE [LARGE SCALE GENOMIC DNA]</scope>
</reference>
<dbReference type="Bgee" id="ENSLOCG00000009389">
    <property type="expression patterns" value="Expressed in testis and 1 other cell type or tissue"/>
</dbReference>